<feature type="compositionally biased region" description="Pro residues" evidence="8">
    <location>
        <begin position="2441"/>
        <end position="2452"/>
    </location>
</feature>
<feature type="region of interest" description="Disordered" evidence="8">
    <location>
        <begin position="689"/>
        <end position="710"/>
    </location>
</feature>
<feature type="coiled-coil region" evidence="7">
    <location>
        <begin position="2328"/>
        <end position="2362"/>
    </location>
</feature>
<dbReference type="InterPro" id="IPR027640">
    <property type="entry name" value="Kinesin-like_fam"/>
</dbReference>
<dbReference type="GO" id="GO:0008017">
    <property type="term" value="F:microtubule binding"/>
    <property type="evidence" value="ECO:0007669"/>
    <property type="project" value="InterPro"/>
</dbReference>
<comment type="subcellular location">
    <subcellularLocation>
        <location evidence="1">Cytoplasm</location>
    </subcellularLocation>
</comment>
<feature type="coiled-coil region" evidence="7">
    <location>
        <begin position="788"/>
        <end position="836"/>
    </location>
</feature>
<feature type="region of interest" description="Disordered" evidence="8">
    <location>
        <begin position="2126"/>
        <end position="2156"/>
    </location>
</feature>
<dbReference type="GO" id="GO:0005737">
    <property type="term" value="C:cytoplasm"/>
    <property type="evidence" value="ECO:0007669"/>
    <property type="project" value="UniProtKB-SubCell"/>
</dbReference>
<gene>
    <name evidence="10" type="ORF">PhCBS80983_g03030</name>
</gene>
<name>A0A507E698_9FUNG</name>
<dbReference type="GO" id="GO:0007052">
    <property type="term" value="P:mitotic spindle organization"/>
    <property type="evidence" value="ECO:0007669"/>
    <property type="project" value="TreeGrafter"/>
</dbReference>
<feature type="region of interest" description="Disordered" evidence="8">
    <location>
        <begin position="1"/>
        <end position="47"/>
    </location>
</feature>
<dbReference type="InterPro" id="IPR027417">
    <property type="entry name" value="P-loop_NTPase"/>
</dbReference>
<feature type="region of interest" description="Disordered" evidence="8">
    <location>
        <begin position="1019"/>
        <end position="1046"/>
    </location>
</feature>
<dbReference type="InterPro" id="IPR019821">
    <property type="entry name" value="Kinesin_motor_CS"/>
</dbReference>
<dbReference type="PANTHER" id="PTHR47969:SF15">
    <property type="entry name" value="CHROMOSOME-ASSOCIATED KINESIN KIF4A-RELATED"/>
    <property type="match status" value="1"/>
</dbReference>
<dbReference type="PROSITE" id="PS00411">
    <property type="entry name" value="KINESIN_MOTOR_1"/>
    <property type="match status" value="1"/>
</dbReference>
<dbReference type="Pfam" id="PF00225">
    <property type="entry name" value="Kinesin"/>
    <property type="match status" value="1"/>
</dbReference>
<feature type="coiled-coil region" evidence="7">
    <location>
        <begin position="893"/>
        <end position="920"/>
    </location>
</feature>
<dbReference type="Proteomes" id="UP000318582">
    <property type="component" value="Unassembled WGS sequence"/>
</dbReference>
<feature type="compositionally biased region" description="Basic and acidic residues" evidence="8">
    <location>
        <begin position="1"/>
        <end position="11"/>
    </location>
</feature>
<keyword evidence="5 7" id="KW-0175">Coiled coil</keyword>
<evidence type="ECO:0000256" key="3">
    <source>
        <dbReference type="ARBA" id="ARBA00022741"/>
    </source>
</evidence>
<feature type="region of interest" description="Disordered" evidence="8">
    <location>
        <begin position="2182"/>
        <end position="2277"/>
    </location>
</feature>
<dbReference type="GO" id="GO:0003777">
    <property type="term" value="F:microtubule motor activity"/>
    <property type="evidence" value="ECO:0007669"/>
    <property type="project" value="InterPro"/>
</dbReference>
<dbReference type="GO" id="GO:0051231">
    <property type="term" value="P:spindle elongation"/>
    <property type="evidence" value="ECO:0007669"/>
    <property type="project" value="TreeGrafter"/>
</dbReference>
<dbReference type="SMART" id="SM00129">
    <property type="entry name" value="KISc"/>
    <property type="match status" value="1"/>
</dbReference>
<feature type="compositionally biased region" description="Polar residues" evidence="8">
    <location>
        <begin position="2193"/>
        <end position="2202"/>
    </location>
</feature>
<dbReference type="SUPFAM" id="SSF52540">
    <property type="entry name" value="P-loop containing nucleoside triphosphate hydrolases"/>
    <property type="match status" value="1"/>
</dbReference>
<feature type="compositionally biased region" description="Low complexity" evidence="8">
    <location>
        <begin position="693"/>
        <end position="710"/>
    </location>
</feature>
<feature type="domain" description="Kinesin motor" evidence="9">
    <location>
        <begin position="50"/>
        <end position="421"/>
    </location>
</feature>
<feature type="compositionally biased region" description="Polar residues" evidence="8">
    <location>
        <begin position="1771"/>
        <end position="1783"/>
    </location>
</feature>
<feature type="coiled-coil region" evidence="7">
    <location>
        <begin position="1405"/>
        <end position="1467"/>
    </location>
</feature>
<evidence type="ECO:0000256" key="5">
    <source>
        <dbReference type="ARBA" id="ARBA00023054"/>
    </source>
</evidence>
<feature type="coiled-coil region" evidence="7">
    <location>
        <begin position="437"/>
        <end position="476"/>
    </location>
</feature>
<evidence type="ECO:0000256" key="7">
    <source>
        <dbReference type="SAM" id="Coils"/>
    </source>
</evidence>
<evidence type="ECO:0000313" key="11">
    <source>
        <dbReference type="Proteomes" id="UP000318582"/>
    </source>
</evidence>
<feature type="region of interest" description="Disordered" evidence="8">
    <location>
        <begin position="2371"/>
        <end position="2522"/>
    </location>
</feature>
<dbReference type="PRINTS" id="PR00380">
    <property type="entry name" value="KINESINHEAVY"/>
</dbReference>
<feature type="region of interest" description="Disordered" evidence="8">
    <location>
        <begin position="1067"/>
        <end position="1088"/>
    </location>
</feature>
<evidence type="ECO:0000313" key="10">
    <source>
        <dbReference type="EMBL" id="TPX58600.1"/>
    </source>
</evidence>
<keyword evidence="3 6" id="KW-0547">Nucleotide-binding</keyword>
<dbReference type="GO" id="GO:0007018">
    <property type="term" value="P:microtubule-based movement"/>
    <property type="evidence" value="ECO:0007669"/>
    <property type="project" value="InterPro"/>
</dbReference>
<dbReference type="Gene3D" id="3.40.850.10">
    <property type="entry name" value="Kinesin motor domain"/>
    <property type="match status" value="1"/>
</dbReference>
<organism evidence="10 11">
    <name type="scientific">Powellomyces hirtus</name>
    <dbReference type="NCBI Taxonomy" id="109895"/>
    <lineage>
        <taxon>Eukaryota</taxon>
        <taxon>Fungi</taxon>
        <taxon>Fungi incertae sedis</taxon>
        <taxon>Chytridiomycota</taxon>
        <taxon>Chytridiomycota incertae sedis</taxon>
        <taxon>Chytridiomycetes</taxon>
        <taxon>Spizellomycetales</taxon>
        <taxon>Powellomycetaceae</taxon>
        <taxon>Powellomyces</taxon>
    </lineage>
</organism>
<accession>A0A507E698</accession>
<feature type="coiled-coil region" evidence="7">
    <location>
        <begin position="1571"/>
        <end position="1623"/>
    </location>
</feature>
<keyword evidence="6" id="KW-0505">Motor protein</keyword>
<evidence type="ECO:0000256" key="8">
    <source>
        <dbReference type="SAM" id="MobiDB-lite"/>
    </source>
</evidence>
<dbReference type="InterPro" id="IPR036961">
    <property type="entry name" value="Kinesin_motor_dom_sf"/>
</dbReference>
<feature type="compositionally biased region" description="Low complexity" evidence="8">
    <location>
        <begin position="585"/>
        <end position="607"/>
    </location>
</feature>
<comment type="similarity">
    <text evidence="6">Belongs to the TRAFAC class myosin-kinesin ATPase superfamily. Kinesin family.</text>
</comment>
<evidence type="ECO:0000256" key="2">
    <source>
        <dbReference type="ARBA" id="ARBA00022490"/>
    </source>
</evidence>
<feature type="region of interest" description="Disordered" evidence="8">
    <location>
        <begin position="1941"/>
        <end position="1977"/>
    </location>
</feature>
<evidence type="ECO:0000256" key="1">
    <source>
        <dbReference type="ARBA" id="ARBA00004496"/>
    </source>
</evidence>
<dbReference type="InterPro" id="IPR001752">
    <property type="entry name" value="Kinesin_motor_dom"/>
</dbReference>
<comment type="caution">
    <text evidence="10">The sequence shown here is derived from an EMBL/GenBank/DDBJ whole genome shotgun (WGS) entry which is preliminary data.</text>
</comment>
<dbReference type="GO" id="GO:0005524">
    <property type="term" value="F:ATP binding"/>
    <property type="evidence" value="ECO:0007669"/>
    <property type="project" value="UniProtKB-UniRule"/>
</dbReference>
<keyword evidence="4 6" id="KW-0067">ATP-binding</keyword>
<keyword evidence="11" id="KW-1185">Reference proteome</keyword>
<dbReference type="STRING" id="109895.A0A507E698"/>
<feature type="compositionally biased region" description="Polar residues" evidence="8">
    <location>
        <begin position="508"/>
        <end position="524"/>
    </location>
</feature>
<dbReference type="PANTHER" id="PTHR47969">
    <property type="entry name" value="CHROMOSOME-ASSOCIATED KINESIN KIF4A-RELATED"/>
    <property type="match status" value="1"/>
</dbReference>
<feature type="region of interest" description="Disordered" evidence="8">
    <location>
        <begin position="1763"/>
        <end position="1785"/>
    </location>
</feature>
<evidence type="ECO:0000259" key="9">
    <source>
        <dbReference type="PROSITE" id="PS50067"/>
    </source>
</evidence>
<dbReference type="PROSITE" id="PS50067">
    <property type="entry name" value="KINESIN_MOTOR_2"/>
    <property type="match status" value="1"/>
</dbReference>
<feature type="compositionally biased region" description="Basic and acidic residues" evidence="8">
    <location>
        <begin position="1034"/>
        <end position="1046"/>
    </location>
</feature>
<protein>
    <recommendedName>
        <fullName evidence="9">Kinesin motor domain-containing protein</fullName>
    </recommendedName>
</protein>
<dbReference type="GO" id="GO:0005875">
    <property type="term" value="C:microtubule associated complex"/>
    <property type="evidence" value="ECO:0007669"/>
    <property type="project" value="TreeGrafter"/>
</dbReference>
<feature type="compositionally biased region" description="Polar residues" evidence="8">
    <location>
        <begin position="1067"/>
        <end position="1082"/>
    </location>
</feature>
<feature type="binding site" evidence="6">
    <location>
        <begin position="129"/>
        <end position="136"/>
    </location>
    <ligand>
        <name>ATP</name>
        <dbReference type="ChEBI" id="CHEBI:30616"/>
    </ligand>
</feature>
<keyword evidence="2" id="KW-0963">Cytoplasm</keyword>
<proteinExistence type="inferred from homology"/>
<dbReference type="EMBL" id="QEAQ01000034">
    <property type="protein sequence ID" value="TPX58600.1"/>
    <property type="molecule type" value="Genomic_DNA"/>
</dbReference>
<feature type="coiled-coil region" evidence="7">
    <location>
        <begin position="1830"/>
        <end position="1881"/>
    </location>
</feature>
<evidence type="ECO:0000256" key="6">
    <source>
        <dbReference type="PROSITE-ProRule" id="PRU00283"/>
    </source>
</evidence>
<feature type="region of interest" description="Disordered" evidence="8">
    <location>
        <begin position="505"/>
        <end position="609"/>
    </location>
</feature>
<feature type="compositionally biased region" description="Polar residues" evidence="8">
    <location>
        <begin position="2470"/>
        <end position="2493"/>
    </location>
</feature>
<evidence type="ECO:0000256" key="4">
    <source>
        <dbReference type="ARBA" id="ARBA00022840"/>
    </source>
</evidence>
<feature type="compositionally biased region" description="Low complexity" evidence="8">
    <location>
        <begin position="32"/>
        <end position="41"/>
    </location>
</feature>
<feature type="compositionally biased region" description="Low complexity" evidence="8">
    <location>
        <begin position="2241"/>
        <end position="2269"/>
    </location>
</feature>
<reference evidence="10 11" key="1">
    <citation type="journal article" date="2019" name="Sci. Rep.">
        <title>Comparative genomics of chytrid fungi reveal insights into the obligate biotrophic and pathogenic lifestyle of Synchytrium endobioticum.</title>
        <authorList>
            <person name="van de Vossenberg B.T.L.H."/>
            <person name="Warris S."/>
            <person name="Nguyen H.D.T."/>
            <person name="van Gent-Pelzer M.P.E."/>
            <person name="Joly D.L."/>
            <person name="van de Geest H.C."/>
            <person name="Bonants P.J.M."/>
            <person name="Smith D.S."/>
            <person name="Levesque C.A."/>
            <person name="van der Lee T.A.J."/>
        </authorList>
    </citation>
    <scope>NUCLEOTIDE SEQUENCE [LARGE SCALE GENOMIC DNA]</scope>
    <source>
        <strain evidence="10 11">CBS 809.83</strain>
    </source>
</reference>
<sequence>MKTDAGSDSETRPVPIIDVSCPPLTPPPPPMSSRRPSSTTPPLLPPSGVAVKVSLRIRPVPPTTSYPARQVVQVHPTDTQTVLVDGRKSFTFDRVFGPEHDQDDVYDASVKTLVDGFLEGYNATVLAYGQSGTGKTYTMGSASPYTLNGSKPTDISPHDGIIPRAVRDIFACIEQHHNPVESGMRVSARYQITVSLIEIHNEDLLDLLPNPPSKNVTIREDPRGSIYWAGATERVVASADEALSLLAAGLAYRQTSATNLNQTSSRSHAIFSLQLRQHQWIAAAGEPGGAAAASPAFSPVAEPLGGDYQTVVSKFHFVDLAGSERLKRTNAVGGRQREGSMINLGLLALGNVINALGGENPVPGSYQTGSAHHIPYRDSKLTRDSLGGNSQTVMIACISPIEADLGETLNTLKWANRGRNIRNAAVVNHEYHTQSEVKALQNEVARLKTELVSEDVARLVQENNKLKQQLSASAERDKALQQRNDYLANELALVQSESVMMRIHAASPTPSTADDDNIITTSPQPAEGARSPEPPSAAGEATSPTTGSLLPVPKRHRVRPRSVGSADIVNDLLPSPFLTTPPDSPTLSRNTLSSSTQSSSAISSQPSHQKLRLELRETTLAARQYLSQIDALHNVLQSRDAAIEGLNKTVEELKTMNAGAEDYIAGLESQVERHAEIAETVEKLERELETERAAAAGGAGTTDSLSQDLSSTNQNEDMAVRDAQVQAEALWAKLLDQETQTAELLMSEDDHRSSVRDIKDQLRSILQHPPRGATLVPVPSVQHTPDVVAQLQTTIKNLEAQLAEKSAQHDNATGLLAALEAELEQYETEVKALRDGLVVEHASRTTEEARFLAAERRVRDLTEKDQANTAQIAELTARIESATAEQGRLAQANDALIQRVQELQNAVAGHEDKVRELNTVVATHWAEKEDLSAKHVELQQSHDSHVAEKATLTARIEELLSTVQDHESKARDLNSLVDTHRAEKEELAGKHAELQERHDSHVADKAALEARVEQLQNDIRAHESTTSDLNSLADTHRTEKEELAGRHAELQQEKDALAARIEELQNAMQGHESTTRDLSTLVDTHRSESENLAAKHEELQQLHDSHVAEKAVLAVRVEELLQTVQGHENANRELRAEKEELIGKHDELQKLHDSHVADKASLAARVEELQKAVESHEATARELVDTHTADKEGLAGRHAELQQQHESLAQENTALVARLEELESIAKGHADSVRKLNALVDSHRADKQHLEAKLLETSAASEARDALLAKVEAREKAHLAEKEALAAQILAHETTHRDLTSQLDTHKAEKERHLQDFEEREAERVAQLERVRQQLEEVHTSVLPDLQQRAERAAEERDSHKTRLDTLHGKLTAVLGLEQAYEAEFLADAVEQKLREAQSVQSRDLDTSTSMVQTLEQELGDLRAQVSQLTARNSELESGIAASSGQSEAQQAEVQALQAELAARKAEIGESVSQRGILETTLARMKGEHEMSRSAWTDAEMKLRGDLESAITNALVLQEEHDARTADLSAELARLQNAHGEVETRTRDLTTQHGALSTQIADLTAAHAAKEDELQAELDSANARLAEVQVVVKTFEAEALQRREALLAQVEVLEKEKQDLMLERSTHLSQIELLQAQIMQYATSPQVGDSARELGTLKESHGQAVEKATSLEVELDQLKRQTAIEIAELNAAKDELRTQLQVAEQTNRGNGDLKTHIAELDKRQQEAEVKIQDLSESYEAVVAERDAAKSRIAEMETALNALKEQLDTPRSPGQPSTESTAVNTEDGDLVEMYRTQIAEVVSDRNSVKMEVEQLKQVMGTMGSPEQVEELHKTITEKEALTRDLEGLNLKITELNEKITALEQKEVELTAAQESITAHEQAEVELRERIQHLEGTEADLRTQLQTLAMIPQRSNPQQQYHQPPQYHEMDRGLATVPEADQSMEGRRRSLDSLDDAASTVNGRPFSFEPSVRSRPSNSTLAYEHGIQIRPGRSANSIIHSARALADSRTGGETASLAERERQELLRMIEILSAHISTADQQLSEDQAIVARLQAELEEAKRSNLAHNDQTSQRLSMLQERVDKQLDEIANMEYELVKARSQGNGAQARIAELEAMLEKARSRELELTAASAAAKNGTSSRRSHHTSKSNRSNRPSALGFSPIELKEVMPALLFEEYSHRRASASASSHRGGTNAVLTGAQNGSAARRKHTLRDPHRSSVTPSEQDIDRWRHQSAIRTLENQHPSPSTTSVNSTTVNNHNNNSIPPNAVNHPYAGQYPHPAQASLSTLNTSDVTMATAQSQLLDHPSQGPASDSPPMNQQQVIGELGQALSSSRRRVSELEHALHALEGQKADAVNRIRVLEEENRHAIAAAAAAEHHPTPGHVNSAMTTIPEEPQQQPTRGRSMFSRARGLGRSKSRDPTLATQLPTQQDDDAFTPPTSTAPRPPIAAAPSPTPSLTSNKPPFASFRSRNHSSTSLNIPSPHQQNLHSRPSASDSALAGRASPSSQIKKKKSFWWGRSKHADD</sequence>